<dbReference type="PRINTS" id="PR00146">
    <property type="entry name" value="DHPICSNTHASE"/>
</dbReference>
<evidence type="ECO:0000256" key="1">
    <source>
        <dbReference type="ARBA" id="ARBA00003294"/>
    </source>
</evidence>
<dbReference type="CDD" id="cd00950">
    <property type="entry name" value="DHDPS"/>
    <property type="match status" value="1"/>
</dbReference>
<dbReference type="PANTHER" id="PTHR12128">
    <property type="entry name" value="DIHYDRODIPICOLINATE SYNTHASE"/>
    <property type="match status" value="1"/>
</dbReference>
<gene>
    <name evidence="11" type="ORF">Cgig2_028662</name>
</gene>
<evidence type="ECO:0000256" key="10">
    <source>
        <dbReference type="ARBA" id="ARBA00047836"/>
    </source>
</evidence>
<dbReference type="GO" id="GO:0009089">
    <property type="term" value="P:lysine biosynthetic process via diaminopimelate"/>
    <property type="evidence" value="ECO:0007669"/>
    <property type="project" value="InterPro"/>
</dbReference>
<evidence type="ECO:0000256" key="6">
    <source>
        <dbReference type="ARBA" id="ARBA00022915"/>
    </source>
</evidence>
<dbReference type="EC" id="4.3.3.7" evidence="4"/>
<dbReference type="InterPro" id="IPR005263">
    <property type="entry name" value="DapA"/>
</dbReference>
<dbReference type="Proteomes" id="UP001153076">
    <property type="component" value="Unassembled WGS sequence"/>
</dbReference>
<keyword evidence="5" id="KW-0028">Amino-acid biosynthesis</keyword>
<dbReference type="PROSITE" id="PS00666">
    <property type="entry name" value="DHDPS_2"/>
    <property type="match status" value="1"/>
</dbReference>
<proteinExistence type="inferred from homology"/>
<keyword evidence="8" id="KW-0456">Lyase</keyword>
<accession>A0A9Q1QFK7</accession>
<comment type="caution">
    <text evidence="11">The sequence shown here is derived from an EMBL/GenBank/DDBJ whole genome shotgun (WGS) entry which is preliminary data.</text>
</comment>
<keyword evidence="6" id="KW-0220">Diaminopimelate biosynthesis</keyword>
<dbReference type="HAMAP" id="MF_00418">
    <property type="entry name" value="DapA"/>
    <property type="match status" value="1"/>
</dbReference>
<dbReference type="PROSITE" id="PS00665">
    <property type="entry name" value="DHDPS_1"/>
    <property type="match status" value="1"/>
</dbReference>
<evidence type="ECO:0000256" key="3">
    <source>
        <dbReference type="ARBA" id="ARBA00007592"/>
    </source>
</evidence>
<evidence type="ECO:0000256" key="5">
    <source>
        <dbReference type="ARBA" id="ARBA00022605"/>
    </source>
</evidence>
<dbReference type="SUPFAM" id="SSF51569">
    <property type="entry name" value="Aldolase"/>
    <property type="match status" value="1"/>
</dbReference>
<dbReference type="EMBL" id="JAKOGI010000187">
    <property type="protein sequence ID" value="KAJ8440533.1"/>
    <property type="molecule type" value="Genomic_DNA"/>
</dbReference>
<keyword evidence="9" id="KW-0704">Schiff base</keyword>
<dbReference type="InterPro" id="IPR002220">
    <property type="entry name" value="DapA-like"/>
</dbReference>
<dbReference type="AlphaFoldDB" id="A0A9Q1QFK7"/>
<evidence type="ECO:0000256" key="2">
    <source>
        <dbReference type="ARBA" id="ARBA00005120"/>
    </source>
</evidence>
<dbReference type="SMART" id="SM01130">
    <property type="entry name" value="DHDPS"/>
    <property type="match status" value="1"/>
</dbReference>
<evidence type="ECO:0000256" key="8">
    <source>
        <dbReference type="ARBA" id="ARBA00023239"/>
    </source>
</evidence>
<organism evidence="11 12">
    <name type="scientific">Carnegiea gigantea</name>
    <dbReference type="NCBI Taxonomy" id="171969"/>
    <lineage>
        <taxon>Eukaryota</taxon>
        <taxon>Viridiplantae</taxon>
        <taxon>Streptophyta</taxon>
        <taxon>Embryophyta</taxon>
        <taxon>Tracheophyta</taxon>
        <taxon>Spermatophyta</taxon>
        <taxon>Magnoliopsida</taxon>
        <taxon>eudicotyledons</taxon>
        <taxon>Gunneridae</taxon>
        <taxon>Pentapetalae</taxon>
        <taxon>Caryophyllales</taxon>
        <taxon>Cactineae</taxon>
        <taxon>Cactaceae</taxon>
        <taxon>Cactoideae</taxon>
        <taxon>Echinocereeae</taxon>
        <taxon>Carnegiea</taxon>
    </lineage>
</organism>
<dbReference type="InterPro" id="IPR020625">
    <property type="entry name" value="Schiff_base-form_aldolases_AS"/>
</dbReference>
<dbReference type="OrthoDB" id="191315at2759"/>
<dbReference type="InterPro" id="IPR013785">
    <property type="entry name" value="Aldolase_TIM"/>
</dbReference>
<comment type="catalytic activity">
    <reaction evidence="10">
        <text>L-aspartate 4-semialdehyde + pyruvate = (2S,4S)-4-hydroxy-2,3,4,5-tetrahydrodipicolinate + H2O + H(+)</text>
        <dbReference type="Rhea" id="RHEA:34171"/>
        <dbReference type="ChEBI" id="CHEBI:15361"/>
        <dbReference type="ChEBI" id="CHEBI:15377"/>
        <dbReference type="ChEBI" id="CHEBI:15378"/>
        <dbReference type="ChEBI" id="CHEBI:67139"/>
        <dbReference type="ChEBI" id="CHEBI:537519"/>
        <dbReference type="EC" id="4.3.3.7"/>
    </reaction>
</comment>
<evidence type="ECO:0000256" key="9">
    <source>
        <dbReference type="ARBA" id="ARBA00023270"/>
    </source>
</evidence>
<dbReference type="PANTHER" id="PTHR12128:SF15">
    <property type="entry name" value="4-HYDROXY-TETRAHYDRODIPICOLINATE SYNTHASE 1, CHLOROPLASTIC"/>
    <property type="match status" value="1"/>
</dbReference>
<dbReference type="GO" id="GO:0019877">
    <property type="term" value="P:diaminopimelate biosynthetic process"/>
    <property type="evidence" value="ECO:0007669"/>
    <property type="project" value="UniProtKB-KW"/>
</dbReference>
<evidence type="ECO:0000313" key="12">
    <source>
        <dbReference type="Proteomes" id="UP001153076"/>
    </source>
</evidence>
<comment type="function">
    <text evidence="1">Catalyzes the condensation of (S)-aspartate-beta-semialdehyde [(S)-ASA] and pyruvate to 4-hydroxy-tetrahydrodipicolinate (HTPA).</text>
</comment>
<dbReference type="InterPro" id="IPR020624">
    <property type="entry name" value="Schiff_base-form_aldolases_CS"/>
</dbReference>
<dbReference type="GO" id="GO:0008840">
    <property type="term" value="F:4-hydroxy-tetrahydrodipicolinate synthase activity"/>
    <property type="evidence" value="ECO:0007669"/>
    <property type="project" value="UniProtKB-EC"/>
</dbReference>
<name>A0A9Q1QFK7_9CARY</name>
<comment type="pathway">
    <text evidence="2">Amino-acid biosynthesis; L-lysine biosynthesis via DAP pathway; (S)-tetrahydrodipicolinate from L-aspartate: step 3/4.</text>
</comment>
<comment type="similarity">
    <text evidence="3">Belongs to the DapA family.</text>
</comment>
<dbReference type="NCBIfam" id="TIGR00674">
    <property type="entry name" value="dapA"/>
    <property type="match status" value="1"/>
</dbReference>
<reference evidence="11" key="1">
    <citation type="submission" date="2022-04" db="EMBL/GenBank/DDBJ databases">
        <title>Carnegiea gigantea Genome sequencing and assembly v2.</title>
        <authorList>
            <person name="Copetti D."/>
            <person name="Sanderson M.J."/>
            <person name="Burquez A."/>
            <person name="Wojciechowski M.F."/>
        </authorList>
    </citation>
    <scope>NUCLEOTIDE SEQUENCE</scope>
    <source>
        <strain evidence="11">SGP5-SGP5p</strain>
        <tissue evidence="11">Aerial part</tissue>
    </source>
</reference>
<dbReference type="Gene3D" id="3.20.20.70">
    <property type="entry name" value="Aldolase class I"/>
    <property type="match status" value="1"/>
</dbReference>
<dbReference type="Pfam" id="PF00701">
    <property type="entry name" value="DHDPS"/>
    <property type="match status" value="1"/>
</dbReference>
<evidence type="ECO:0000256" key="7">
    <source>
        <dbReference type="ARBA" id="ARBA00023154"/>
    </source>
</evidence>
<keyword evidence="12" id="KW-1185">Reference proteome</keyword>
<protein>
    <recommendedName>
        <fullName evidence="4">4-hydroxy-tetrahydrodipicolinate synthase</fullName>
        <ecNumber evidence="4">4.3.3.7</ecNumber>
    </recommendedName>
</protein>
<evidence type="ECO:0000313" key="11">
    <source>
        <dbReference type="EMBL" id="KAJ8440533.1"/>
    </source>
</evidence>
<keyword evidence="7" id="KW-0457">Lysine biosynthesis</keyword>
<sequence length="518" mass="57928">MINKTQVLLLDEWTMQMLLMLLKDVSIVKATNPWYQVPNFLKYKPIKPKMLVIGEEIIQSIPQRRQGEAPFDEFSSEYSGGRSKSQGMFWSWRSQNIVPAIKSKFSSLIKSLRQVDTMLQTKRERERGGGRAREREALTDMEKKEVAVSKIGQNGSLLHWRNSQLAGLQWALSCGRVPAIICELRGVCRMLLTRHSVVWTPQCSSIFCLWTNVDDIKSLRLITAIKTPYLPDGRFDLEAYDDLVNMQIESGAEGVIVGGTTGEGQLMSWDEHIMLIGHTVNCFGGSIKVIGNTGSNSTREAIHATEQGFAVGMHAALHINPYYGKTSMEGLIAHFGSVLSMGPTIVYNVPSRTGQDIPPNVIHSIAQNANMAGVKECVGNERVKQYTDKSIVVWSGNDDQCHDSRWSYGATGVISVTSNLVPGLMRKLMFEGRNPSLNSKLIPLMEWLFKEPNPIGVNTALAQLGVVRPVFRLPYVPLPLEKRIEFVNLVEEIGRKNFVGDKDVQVLDDDDFILVGRY</sequence>
<evidence type="ECO:0000256" key="4">
    <source>
        <dbReference type="ARBA" id="ARBA00012086"/>
    </source>
</evidence>